<keyword evidence="5" id="KW-0732">Signal</keyword>
<dbReference type="SMART" id="SM00287">
    <property type="entry name" value="SH3b"/>
    <property type="match status" value="2"/>
</dbReference>
<dbReference type="EMBL" id="DVFN01000059">
    <property type="protein sequence ID" value="HIQ69471.1"/>
    <property type="molecule type" value="Genomic_DNA"/>
</dbReference>
<feature type="chain" id="PRO_5038953257" evidence="5">
    <location>
        <begin position="28"/>
        <end position="303"/>
    </location>
</feature>
<evidence type="ECO:0000259" key="6">
    <source>
        <dbReference type="PROSITE" id="PS51781"/>
    </source>
</evidence>
<keyword evidence="4" id="KW-0788">Thiol protease</keyword>
<dbReference type="PROSITE" id="PS51935">
    <property type="entry name" value="NLPC_P60"/>
    <property type="match status" value="1"/>
</dbReference>
<sequence>MKRLLTRLLTAVLAVSILASLAVGASAIELKTGIGIVESNGLRLRAKPSTDAEILANASYGDNVVIIREVDGWYLVDYNLQIGYMSAEYITFKERENIDLGYGVVEDASVNLRSTPDTSGELLATLTTGETAYIIGLNCGWYKVQYEGQTGYIRSDLLALTEPPRWNSQTYVGEGASVEPVQTIGEQIVNYAYNFLGTPYVWGGTSTSGFDCSGFTQYVFKQMGYSIKRTAAQQLTCGYEVSNLQLGDLVFFENTYTTGADASHVGIYVGNNEFIHAASGGVKVTSLSNDYYAARYIGARHVI</sequence>
<comment type="similarity">
    <text evidence="1">Belongs to the peptidase C40 family.</text>
</comment>
<dbReference type="PANTHER" id="PTHR47053:SF1">
    <property type="entry name" value="MUREIN DD-ENDOPEPTIDASE MEPH-RELATED"/>
    <property type="match status" value="1"/>
</dbReference>
<evidence type="ECO:0000256" key="2">
    <source>
        <dbReference type="ARBA" id="ARBA00022670"/>
    </source>
</evidence>
<evidence type="ECO:0000313" key="8">
    <source>
        <dbReference type="EMBL" id="HIQ69471.1"/>
    </source>
</evidence>
<feature type="domain" description="NlpC/P60" evidence="7">
    <location>
        <begin position="182"/>
        <end position="303"/>
    </location>
</feature>
<dbReference type="InterPro" id="IPR000064">
    <property type="entry name" value="NLP_P60_dom"/>
</dbReference>
<feature type="domain" description="SH3b" evidence="6">
    <location>
        <begin position="32"/>
        <end position="94"/>
    </location>
</feature>
<dbReference type="PROSITE" id="PS51781">
    <property type="entry name" value="SH3B"/>
    <property type="match status" value="2"/>
</dbReference>
<feature type="domain" description="SH3b" evidence="6">
    <location>
        <begin position="100"/>
        <end position="162"/>
    </location>
</feature>
<evidence type="ECO:0000256" key="5">
    <source>
        <dbReference type="SAM" id="SignalP"/>
    </source>
</evidence>
<dbReference type="Gene3D" id="3.90.1720.10">
    <property type="entry name" value="endopeptidase domain like (from Nostoc punctiforme)"/>
    <property type="match status" value="1"/>
</dbReference>
<dbReference type="AlphaFoldDB" id="A0A9D1CN67"/>
<evidence type="ECO:0000259" key="7">
    <source>
        <dbReference type="PROSITE" id="PS51935"/>
    </source>
</evidence>
<dbReference type="SUPFAM" id="SSF54001">
    <property type="entry name" value="Cysteine proteinases"/>
    <property type="match status" value="1"/>
</dbReference>
<dbReference type="InterPro" id="IPR051202">
    <property type="entry name" value="Peptidase_C40"/>
</dbReference>
<evidence type="ECO:0000313" key="9">
    <source>
        <dbReference type="Proteomes" id="UP000886874"/>
    </source>
</evidence>
<dbReference type="InterPro" id="IPR003646">
    <property type="entry name" value="SH3-like_bac-type"/>
</dbReference>
<protein>
    <submittedName>
        <fullName evidence="8">C40 family peptidase</fullName>
    </submittedName>
</protein>
<dbReference type="PANTHER" id="PTHR47053">
    <property type="entry name" value="MUREIN DD-ENDOPEPTIDASE MEPH-RELATED"/>
    <property type="match status" value="1"/>
</dbReference>
<feature type="signal peptide" evidence="5">
    <location>
        <begin position="1"/>
        <end position="27"/>
    </location>
</feature>
<comment type="caution">
    <text evidence="8">The sequence shown here is derived from an EMBL/GenBank/DDBJ whole genome shotgun (WGS) entry which is preliminary data.</text>
</comment>
<reference evidence="8" key="1">
    <citation type="submission" date="2020-10" db="EMBL/GenBank/DDBJ databases">
        <authorList>
            <person name="Gilroy R."/>
        </authorList>
    </citation>
    <scope>NUCLEOTIDE SEQUENCE</scope>
    <source>
        <strain evidence="8">ChiSjej2B20-13462</strain>
    </source>
</reference>
<dbReference type="InterPro" id="IPR038765">
    <property type="entry name" value="Papain-like_cys_pep_sf"/>
</dbReference>
<dbReference type="GO" id="GO:0008234">
    <property type="term" value="F:cysteine-type peptidase activity"/>
    <property type="evidence" value="ECO:0007669"/>
    <property type="project" value="UniProtKB-KW"/>
</dbReference>
<keyword evidence="2" id="KW-0645">Protease</keyword>
<dbReference type="Gene3D" id="2.30.30.40">
    <property type="entry name" value="SH3 Domains"/>
    <property type="match status" value="2"/>
</dbReference>
<dbReference type="Pfam" id="PF08239">
    <property type="entry name" value="SH3_3"/>
    <property type="match status" value="2"/>
</dbReference>
<evidence type="ECO:0000256" key="4">
    <source>
        <dbReference type="ARBA" id="ARBA00022807"/>
    </source>
</evidence>
<reference evidence="8" key="2">
    <citation type="journal article" date="2021" name="PeerJ">
        <title>Extensive microbial diversity within the chicken gut microbiome revealed by metagenomics and culture.</title>
        <authorList>
            <person name="Gilroy R."/>
            <person name="Ravi A."/>
            <person name="Getino M."/>
            <person name="Pursley I."/>
            <person name="Horton D.L."/>
            <person name="Alikhan N.F."/>
            <person name="Baker D."/>
            <person name="Gharbi K."/>
            <person name="Hall N."/>
            <person name="Watson M."/>
            <person name="Adriaenssens E.M."/>
            <person name="Foster-Nyarko E."/>
            <person name="Jarju S."/>
            <person name="Secka A."/>
            <person name="Antonio M."/>
            <person name="Oren A."/>
            <person name="Chaudhuri R.R."/>
            <person name="La Ragione R."/>
            <person name="Hildebrand F."/>
            <person name="Pallen M.J."/>
        </authorList>
    </citation>
    <scope>NUCLEOTIDE SEQUENCE</scope>
    <source>
        <strain evidence="8">ChiSjej2B20-13462</strain>
    </source>
</reference>
<organism evidence="8 9">
    <name type="scientific">Candidatus Avoscillospira stercorigallinarum</name>
    <dbReference type="NCBI Taxonomy" id="2840708"/>
    <lineage>
        <taxon>Bacteria</taxon>
        <taxon>Bacillati</taxon>
        <taxon>Bacillota</taxon>
        <taxon>Clostridia</taxon>
        <taxon>Eubacteriales</taxon>
        <taxon>Oscillospiraceae</taxon>
        <taxon>Oscillospiraceae incertae sedis</taxon>
        <taxon>Candidatus Avoscillospira</taxon>
    </lineage>
</organism>
<gene>
    <name evidence="8" type="ORF">IAA67_03970</name>
</gene>
<dbReference type="Proteomes" id="UP000886874">
    <property type="component" value="Unassembled WGS sequence"/>
</dbReference>
<keyword evidence="3" id="KW-0378">Hydrolase</keyword>
<evidence type="ECO:0000256" key="3">
    <source>
        <dbReference type="ARBA" id="ARBA00022801"/>
    </source>
</evidence>
<dbReference type="Pfam" id="PF00877">
    <property type="entry name" value="NLPC_P60"/>
    <property type="match status" value="1"/>
</dbReference>
<accession>A0A9D1CN67</accession>
<name>A0A9D1CN67_9FIRM</name>
<evidence type="ECO:0000256" key="1">
    <source>
        <dbReference type="ARBA" id="ARBA00007074"/>
    </source>
</evidence>
<dbReference type="GO" id="GO:0006508">
    <property type="term" value="P:proteolysis"/>
    <property type="evidence" value="ECO:0007669"/>
    <property type="project" value="UniProtKB-KW"/>
</dbReference>
<proteinExistence type="inferred from homology"/>